<gene>
    <name evidence="6" type="ORF">GGR43_000721</name>
</gene>
<evidence type="ECO:0000259" key="5">
    <source>
        <dbReference type="PROSITE" id="PS50931"/>
    </source>
</evidence>
<dbReference type="InterPro" id="IPR036388">
    <property type="entry name" value="WH-like_DNA-bd_sf"/>
</dbReference>
<keyword evidence="7" id="KW-1185">Reference proteome</keyword>
<evidence type="ECO:0000256" key="3">
    <source>
        <dbReference type="ARBA" id="ARBA00023125"/>
    </source>
</evidence>
<dbReference type="CDD" id="cd08417">
    <property type="entry name" value="PBP2_Nitroaromatics_like"/>
    <property type="match status" value="1"/>
</dbReference>
<dbReference type="InterPro" id="IPR037402">
    <property type="entry name" value="YidZ_PBP2"/>
</dbReference>
<keyword evidence="3 6" id="KW-0238">DNA-binding</keyword>
<dbReference type="Gene3D" id="3.40.190.10">
    <property type="entry name" value="Periplasmic binding protein-like II"/>
    <property type="match status" value="2"/>
</dbReference>
<dbReference type="Gene3D" id="1.10.10.10">
    <property type="entry name" value="Winged helix-like DNA-binding domain superfamily/Winged helix DNA-binding domain"/>
    <property type="match status" value="1"/>
</dbReference>
<dbReference type="InterPro" id="IPR000847">
    <property type="entry name" value="LysR_HTH_N"/>
</dbReference>
<comment type="similarity">
    <text evidence="1">Belongs to the LysR transcriptional regulatory family.</text>
</comment>
<dbReference type="AlphaFoldDB" id="A0A7W6FNR9"/>
<dbReference type="Proteomes" id="UP000571950">
    <property type="component" value="Unassembled WGS sequence"/>
</dbReference>
<dbReference type="PANTHER" id="PTHR30118:SF15">
    <property type="entry name" value="TRANSCRIPTIONAL REGULATORY PROTEIN"/>
    <property type="match status" value="1"/>
</dbReference>
<proteinExistence type="inferred from homology"/>
<evidence type="ECO:0000256" key="4">
    <source>
        <dbReference type="ARBA" id="ARBA00023163"/>
    </source>
</evidence>
<accession>A0A7W6FNR9</accession>
<name>A0A7W6FNR9_9SPHN</name>
<reference evidence="6 7" key="1">
    <citation type="submission" date="2020-08" db="EMBL/GenBank/DDBJ databases">
        <title>Genomic Encyclopedia of Type Strains, Phase IV (KMG-IV): sequencing the most valuable type-strain genomes for metagenomic binning, comparative biology and taxonomic classification.</title>
        <authorList>
            <person name="Goeker M."/>
        </authorList>
    </citation>
    <scope>NUCLEOTIDE SEQUENCE [LARGE SCALE GENOMIC DNA]</scope>
    <source>
        <strain evidence="6 7">DSM 26189</strain>
    </source>
</reference>
<dbReference type="SUPFAM" id="SSF53850">
    <property type="entry name" value="Periplasmic binding protein-like II"/>
    <property type="match status" value="1"/>
</dbReference>
<dbReference type="GO" id="GO:0003700">
    <property type="term" value="F:DNA-binding transcription factor activity"/>
    <property type="evidence" value="ECO:0007669"/>
    <property type="project" value="InterPro"/>
</dbReference>
<dbReference type="InterPro" id="IPR005119">
    <property type="entry name" value="LysR_subst-bd"/>
</dbReference>
<keyword evidence="2" id="KW-0805">Transcription regulation</keyword>
<comment type="caution">
    <text evidence="6">The sequence shown here is derived from an EMBL/GenBank/DDBJ whole genome shotgun (WGS) entry which is preliminary data.</text>
</comment>
<dbReference type="SUPFAM" id="SSF46785">
    <property type="entry name" value="Winged helix' DNA-binding domain"/>
    <property type="match status" value="1"/>
</dbReference>
<dbReference type="EMBL" id="JACIDT010000002">
    <property type="protein sequence ID" value="MBB3925020.1"/>
    <property type="molecule type" value="Genomic_DNA"/>
</dbReference>
<dbReference type="PANTHER" id="PTHR30118">
    <property type="entry name" value="HTH-TYPE TRANSCRIPTIONAL REGULATOR LEUO-RELATED"/>
    <property type="match status" value="1"/>
</dbReference>
<dbReference type="InterPro" id="IPR050389">
    <property type="entry name" value="LysR-type_TF"/>
</dbReference>
<dbReference type="PROSITE" id="PS50931">
    <property type="entry name" value="HTH_LYSR"/>
    <property type="match status" value="1"/>
</dbReference>
<organism evidence="6 7">
    <name type="scientific">Sphingobium jiangsuense</name>
    <dbReference type="NCBI Taxonomy" id="870476"/>
    <lineage>
        <taxon>Bacteria</taxon>
        <taxon>Pseudomonadati</taxon>
        <taxon>Pseudomonadota</taxon>
        <taxon>Alphaproteobacteria</taxon>
        <taxon>Sphingomonadales</taxon>
        <taxon>Sphingomonadaceae</taxon>
        <taxon>Sphingobium</taxon>
    </lineage>
</organism>
<dbReference type="InterPro" id="IPR036390">
    <property type="entry name" value="WH_DNA-bd_sf"/>
</dbReference>
<evidence type="ECO:0000313" key="6">
    <source>
        <dbReference type="EMBL" id="MBB3925020.1"/>
    </source>
</evidence>
<dbReference type="RefSeq" id="WP_188070581.1">
    <property type="nucleotide sequence ID" value="NZ_BSPS01000022.1"/>
</dbReference>
<sequence length="317" mass="35652">MQLSHFDLNLLRALDILLEERNVTHAAKRLCITQQAASSALQRLRRHFDDELLTRVGRNLELTPLARSLVIPVREALLSAQAALDTRPDFDPATAHYTCRIAMSDYCLHVILPHLLRYLAAKAPRIQCMVEPISRNTFLRLEMGDLDFCLTAADLRLYGQHKPTRHIRTMSIFRDDFVCVADPAHVDISDGMSLATYRQARHNIVDFGAGVKTIVENAWAAMATDFDIGVKVPNFAAQLFMLPGTPFVATAQRRLANTLAPRLGLAVAECPVKIPQLHEKLFWHDRRELDPAHIFIRMAFGLIIEQAGVPPEAEPQL</sequence>
<dbReference type="Pfam" id="PF03466">
    <property type="entry name" value="LysR_substrate"/>
    <property type="match status" value="1"/>
</dbReference>
<feature type="domain" description="HTH lysR-type" evidence="5">
    <location>
        <begin position="6"/>
        <end position="63"/>
    </location>
</feature>
<keyword evidence="4" id="KW-0804">Transcription</keyword>
<evidence type="ECO:0000313" key="7">
    <source>
        <dbReference type="Proteomes" id="UP000571950"/>
    </source>
</evidence>
<dbReference type="GO" id="GO:0003677">
    <property type="term" value="F:DNA binding"/>
    <property type="evidence" value="ECO:0007669"/>
    <property type="project" value="UniProtKB-KW"/>
</dbReference>
<protein>
    <submittedName>
        <fullName evidence="6">DNA-binding transcriptional LysR family regulator</fullName>
    </submittedName>
</protein>
<evidence type="ECO:0000256" key="1">
    <source>
        <dbReference type="ARBA" id="ARBA00009437"/>
    </source>
</evidence>
<dbReference type="Pfam" id="PF00126">
    <property type="entry name" value="HTH_1"/>
    <property type="match status" value="1"/>
</dbReference>
<evidence type="ECO:0000256" key="2">
    <source>
        <dbReference type="ARBA" id="ARBA00023015"/>
    </source>
</evidence>